<gene>
    <name evidence="1" type="ORF">GGQ96_000839</name>
</gene>
<comment type="caution">
    <text evidence="1">The sequence shown here is derived from an EMBL/GenBank/DDBJ whole genome shotgun (WGS) entry which is preliminary data.</text>
</comment>
<organism evidence="1 2">
    <name type="scientific">Sphingomonas abaci</name>
    <dbReference type="NCBI Taxonomy" id="237611"/>
    <lineage>
        <taxon>Bacteria</taxon>
        <taxon>Pseudomonadati</taxon>
        <taxon>Pseudomonadota</taxon>
        <taxon>Alphaproteobacteria</taxon>
        <taxon>Sphingomonadales</taxon>
        <taxon>Sphingomonadaceae</taxon>
        <taxon>Sphingomonas</taxon>
    </lineage>
</organism>
<accession>A0A7W7AGQ2</accession>
<dbReference type="AlphaFoldDB" id="A0A7W7AGQ2"/>
<name>A0A7W7AGQ2_9SPHN</name>
<proteinExistence type="predicted"/>
<sequence>MHCDIVWEASGYRQTPPWRRKGHVRLFEPEFRDEDWERPWAERNSVGLSEVPYALPDVDADPA</sequence>
<dbReference type="Proteomes" id="UP000574769">
    <property type="component" value="Unassembled WGS sequence"/>
</dbReference>
<keyword evidence="2" id="KW-1185">Reference proteome</keyword>
<protein>
    <submittedName>
        <fullName evidence="1">Uncharacterized protein</fullName>
    </submittedName>
</protein>
<evidence type="ECO:0000313" key="2">
    <source>
        <dbReference type="Proteomes" id="UP000574769"/>
    </source>
</evidence>
<dbReference type="EMBL" id="JACHNY010000001">
    <property type="protein sequence ID" value="MBB4616733.1"/>
    <property type="molecule type" value="Genomic_DNA"/>
</dbReference>
<dbReference type="RefSeq" id="WP_184111764.1">
    <property type="nucleotide sequence ID" value="NZ_JACHNY010000001.1"/>
</dbReference>
<evidence type="ECO:0000313" key="1">
    <source>
        <dbReference type="EMBL" id="MBB4616733.1"/>
    </source>
</evidence>
<reference evidence="1 2" key="1">
    <citation type="submission" date="2020-08" db="EMBL/GenBank/DDBJ databases">
        <title>Genomic Encyclopedia of Type Strains, Phase IV (KMG-IV): sequencing the most valuable type-strain genomes for metagenomic binning, comparative biology and taxonomic classification.</title>
        <authorList>
            <person name="Goeker M."/>
        </authorList>
    </citation>
    <scope>NUCLEOTIDE SEQUENCE [LARGE SCALE GENOMIC DNA]</scope>
    <source>
        <strain evidence="1 2">DSM 15867</strain>
    </source>
</reference>